<dbReference type="Proteomes" id="UP000694892">
    <property type="component" value="Unassembled WGS sequence"/>
</dbReference>
<dbReference type="EMBL" id="KV530230">
    <property type="protein sequence ID" value="OCT55171.1"/>
    <property type="molecule type" value="Genomic_DNA"/>
</dbReference>
<protein>
    <submittedName>
        <fullName evidence="1">Uncharacterized protein</fullName>
    </submittedName>
</protein>
<organism evidence="1">
    <name type="scientific">Xenopus laevis</name>
    <name type="common">African clawed frog</name>
    <dbReference type="NCBI Taxonomy" id="8355"/>
    <lineage>
        <taxon>Eukaryota</taxon>
        <taxon>Metazoa</taxon>
        <taxon>Chordata</taxon>
        <taxon>Craniata</taxon>
        <taxon>Vertebrata</taxon>
        <taxon>Euteleostomi</taxon>
        <taxon>Amphibia</taxon>
        <taxon>Batrachia</taxon>
        <taxon>Anura</taxon>
        <taxon>Pipoidea</taxon>
        <taxon>Pipidae</taxon>
        <taxon>Xenopodinae</taxon>
        <taxon>Xenopus</taxon>
        <taxon>Xenopus</taxon>
    </lineage>
</organism>
<evidence type="ECO:0000313" key="1">
    <source>
        <dbReference type="EMBL" id="OCT55171.1"/>
    </source>
</evidence>
<sequence>MDIISINYTRSKGTKLVKKHEIKIIHVGMAGRTILHLESTSGVAEGKLYGSHCHKSHTTKSARNTGIWAH</sequence>
<gene>
    <name evidence="1" type="ORF">XELAEV_18004115mg</name>
</gene>
<dbReference type="AlphaFoldDB" id="A0A974BNR3"/>
<name>A0A974BNR3_XENLA</name>
<accession>A0A974BNR3</accession>
<proteinExistence type="predicted"/>
<reference evidence="1" key="1">
    <citation type="submission" date="2016-05" db="EMBL/GenBank/DDBJ databases">
        <title>WGS assembly of Xenopus laevis.</title>
        <authorList>
            <person name="Session A."/>
            <person name="Uno Y."/>
            <person name="Kwon T."/>
            <person name="Chapman J."/>
            <person name="Toyoda A."/>
            <person name="Takahashi S."/>
            <person name="Fukui A."/>
            <person name="Hikosaka A."/>
            <person name="Putnam N."/>
            <person name="Stites J."/>
            <person name="Van Heeringen S."/>
            <person name="Quigley I."/>
            <person name="Heinz S."/>
            <person name="Hellsten U."/>
            <person name="Lyons J."/>
            <person name="Suzuki A."/>
            <person name="Kondo M."/>
            <person name="Ogino H."/>
            <person name="Ochi H."/>
            <person name="Bogdanovic O."/>
            <person name="Lister R."/>
            <person name="Georgiou G."/>
            <person name="Paranjpe S."/>
            <person name="Van Kruijsbergen I."/>
            <person name="Mozaffari S."/>
            <person name="Shu S."/>
            <person name="Schmutz J."/>
            <person name="Jenkins J."/>
            <person name="Grimwood J."/>
            <person name="Carlson J."/>
            <person name="Mitros T."/>
            <person name="Simakov O."/>
            <person name="Heald R."/>
            <person name="Miller K."/>
            <person name="Haudenschild C."/>
            <person name="Kuroki Y."/>
            <person name="Tanaka T."/>
            <person name="Michiue T."/>
            <person name="Watanabe M."/>
            <person name="Kinoshita T."/>
            <person name="Ohta Y."/>
            <person name="Mawaribuchi S."/>
            <person name="Suzuki Y."/>
            <person name="Haramoto Y."/>
            <person name="Yamamoto T."/>
            <person name="Takagi C."/>
            <person name="Kitzman J."/>
            <person name="Shendure J."/>
            <person name="Nakayama T."/>
            <person name="Izutsu Y."/>
            <person name="Robert J."/>
            <person name="Dichmann D."/>
            <person name="Flajnik M."/>
            <person name="Houston D."/>
            <person name="Marcotte E."/>
            <person name="Wallingford J."/>
            <person name="Ito Y."/>
            <person name="Asashima M."/>
            <person name="Ueno N."/>
            <person name="Matsuda Y."/>
            <person name="Jan Veenstra G."/>
            <person name="Fujiyama A."/>
            <person name="Harland R."/>
            <person name="Taira M."/>
            <person name="Rokhsar D.S."/>
        </authorList>
    </citation>
    <scope>NUCLEOTIDE SEQUENCE</scope>
    <source>
        <strain evidence="1">J</strain>
        <tissue evidence="1">Blood</tissue>
    </source>
</reference>